<keyword evidence="1" id="KW-0677">Repeat</keyword>
<comment type="caution">
    <text evidence="3">The sequence shown here is derived from an EMBL/GenBank/DDBJ whole genome shotgun (WGS) entry which is preliminary data.</text>
</comment>
<dbReference type="PANTHER" id="PTHR47926">
    <property type="entry name" value="PENTATRICOPEPTIDE REPEAT-CONTAINING PROTEIN"/>
    <property type="match status" value="1"/>
</dbReference>
<evidence type="ECO:0000256" key="1">
    <source>
        <dbReference type="ARBA" id="ARBA00022737"/>
    </source>
</evidence>
<dbReference type="PANTHER" id="PTHR47926:SF413">
    <property type="entry name" value="REPEAT (TPR)-LIKE SUPERFAMILY PROTEIN, PUTATIVE-RELATED"/>
    <property type="match status" value="1"/>
</dbReference>
<evidence type="ECO:0000256" key="2">
    <source>
        <dbReference type="PROSITE-ProRule" id="PRU00708"/>
    </source>
</evidence>
<dbReference type="PROSITE" id="PS51375">
    <property type="entry name" value="PPR"/>
    <property type="match status" value="4"/>
</dbReference>
<feature type="repeat" description="PPR" evidence="2">
    <location>
        <begin position="274"/>
        <end position="308"/>
    </location>
</feature>
<proteinExistence type="predicted"/>
<dbReference type="Pfam" id="PF13041">
    <property type="entry name" value="PPR_2"/>
    <property type="match status" value="2"/>
</dbReference>
<reference evidence="3 4" key="1">
    <citation type="journal article" date="2021" name="Comput. Struct. Biotechnol. J.">
        <title>De novo genome assembly of the potent medicinal plant Rehmannia glutinosa using nanopore technology.</title>
        <authorList>
            <person name="Ma L."/>
            <person name="Dong C."/>
            <person name="Song C."/>
            <person name="Wang X."/>
            <person name="Zheng X."/>
            <person name="Niu Y."/>
            <person name="Chen S."/>
            <person name="Feng W."/>
        </authorList>
    </citation>
    <scope>NUCLEOTIDE SEQUENCE [LARGE SCALE GENOMIC DNA]</scope>
    <source>
        <strain evidence="3">DH-2019</strain>
    </source>
</reference>
<keyword evidence="4" id="KW-1185">Reference proteome</keyword>
<feature type="repeat" description="PPR" evidence="2">
    <location>
        <begin position="243"/>
        <end position="273"/>
    </location>
</feature>
<gene>
    <name evidence="3" type="ORF">DH2020_009301</name>
</gene>
<dbReference type="EMBL" id="JABTTQ020000005">
    <property type="protein sequence ID" value="KAK6155053.1"/>
    <property type="molecule type" value="Genomic_DNA"/>
</dbReference>
<dbReference type="Pfam" id="PF12854">
    <property type="entry name" value="PPR_1"/>
    <property type="match status" value="1"/>
</dbReference>
<name>A0ABR0X5X4_REHGL</name>
<sequence>MQMPAPIRAPTFLSKRRFFEQKLADLQKCTDLNQLKQIHALIYKSNLHEDPFVAPKLISALSLCRKMELAVNVFDQVQSPNAHLCNTLIKAHIMNSEPGKAFEVFCEMRWSGILPDNYTYLFLLKACSGLKSVKMIHAHLEKYNFYSDLFVPNSLIDAYSKCGLMGVREAKMVFDVMVERDLVTYNSMISGLVKAGELKEAKKLFDEMPHRDRVSWNTILDGYVKSGDMVSAFELFEKMPSRDVVSWSTVIFGYAKTGDVEMAKVLFDNMPVKNLVTWTIMISGYAEKGLAREAIGLYGQMEKTKLQPDDGTFVSILSASAESGLLGLGKKVHRSITKSRPKCCTVVSNALIDMYCKKLFIFFDRMKREGFAPDKVTFIGVLSACSHAGLVKDGIRYFYSMESDYRIAPEIEHYGCVIDLLGHGGRLSEAFRVLHDMPFEPNVVIWGSLLGACRMHNDAKLAEEVLDQLVKLVPTDAGNFSMLSNIYAAAGDWGSVANARLRMRNTAGERPSGASSIELNDEFHEFKVMDTTHPKSDKIYQTINGLNQHLRKIAYVPSLVV</sequence>
<accession>A0ABR0X5X4</accession>
<dbReference type="Proteomes" id="UP001318860">
    <property type="component" value="Unassembled WGS sequence"/>
</dbReference>
<feature type="repeat" description="PPR" evidence="2">
    <location>
        <begin position="181"/>
        <end position="215"/>
    </location>
</feature>
<organism evidence="3 4">
    <name type="scientific">Rehmannia glutinosa</name>
    <name type="common">Chinese foxglove</name>
    <dbReference type="NCBI Taxonomy" id="99300"/>
    <lineage>
        <taxon>Eukaryota</taxon>
        <taxon>Viridiplantae</taxon>
        <taxon>Streptophyta</taxon>
        <taxon>Embryophyta</taxon>
        <taxon>Tracheophyta</taxon>
        <taxon>Spermatophyta</taxon>
        <taxon>Magnoliopsida</taxon>
        <taxon>eudicotyledons</taxon>
        <taxon>Gunneridae</taxon>
        <taxon>Pentapetalae</taxon>
        <taxon>asterids</taxon>
        <taxon>lamiids</taxon>
        <taxon>Lamiales</taxon>
        <taxon>Orobanchaceae</taxon>
        <taxon>Rehmannieae</taxon>
        <taxon>Rehmannia</taxon>
    </lineage>
</organism>
<dbReference type="NCBIfam" id="TIGR00756">
    <property type="entry name" value="PPR"/>
    <property type="match status" value="5"/>
</dbReference>
<dbReference type="InterPro" id="IPR011990">
    <property type="entry name" value="TPR-like_helical_dom_sf"/>
</dbReference>
<evidence type="ECO:0000313" key="3">
    <source>
        <dbReference type="EMBL" id="KAK6155053.1"/>
    </source>
</evidence>
<dbReference type="Pfam" id="PF20431">
    <property type="entry name" value="E_motif"/>
    <property type="match status" value="1"/>
</dbReference>
<feature type="repeat" description="PPR" evidence="2">
    <location>
        <begin position="81"/>
        <end position="115"/>
    </location>
</feature>
<dbReference type="InterPro" id="IPR002885">
    <property type="entry name" value="PPR_rpt"/>
</dbReference>
<protein>
    <recommendedName>
        <fullName evidence="5">Pentatricopeptide repeat-containing protein</fullName>
    </recommendedName>
</protein>
<evidence type="ECO:0000313" key="4">
    <source>
        <dbReference type="Proteomes" id="UP001318860"/>
    </source>
</evidence>
<dbReference type="InterPro" id="IPR046848">
    <property type="entry name" value="E_motif"/>
</dbReference>
<evidence type="ECO:0008006" key="5">
    <source>
        <dbReference type="Google" id="ProtNLM"/>
    </source>
</evidence>
<dbReference type="Gene3D" id="1.25.40.10">
    <property type="entry name" value="Tetratricopeptide repeat domain"/>
    <property type="match status" value="4"/>
</dbReference>
<dbReference type="InterPro" id="IPR046960">
    <property type="entry name" value="PPR_At4g14850-like_plant"/>
</dbReference>
<dbReference type="Pfam" id="PF01535">
    <property type="entry name" value="PPR"/>
    <property type="match status" value="3"/>
</dbReference>